<dbReference type="CDD" id="cd17502">
    <property type="entry name" value="MFS_Azr1_MDR_like"/>
    <property type="match status" value="1"/>
</dbReference>
<evidence type="ECO:0000256" key="5">
    <source>
        <dbReference type="ARBA" id="ARBA00022989"/>
    </source>
</evidence>
<dbReference type="PANTHER" id="PTHR23501">
    <property type="entry name" value="MAJOR FACILITATOR SUPERFAMILY"/>
    <property type="match status" value="1"/>
</dbReference>
<accession>A0A2T5HIH7</accession>
<evidence type="ECO:0000256" key="2">
    <source>
        <dbReference type="ARBA" id="ARBA00022448"/>
    </source>
</evidence>
<feature type="transmembrane region" description="Helical" evidence="7">
    <location>
        <begin position="90"/>
        <end position="116"/>
    </location>
</feature>
<feature type="domain" description="Major facilitator superfamily (MFS) profile" evidence="8">
    <location>
        <begin position="25"/>
        <end position="501"/>
    </location>
</feature>
<feature type="transmembrane region" description="Helical" evidence="7">
    <location>
        <begin position="237"/>
        <end position="259"/>
    </location>
</feature>
<dbReference type="Gene3D" id="1.20.1250.20">
    <property type="entry name" value="MFS general substrate transporter like domains"/>
    <property type="match status" value="1"/>
</dbReference>
<comment type="caution">
    <text evidence="9">The sequence shown here is derived from an EMBL/GenBank/DDBJ whole genome shotgun (WGS) entry which is preliminary data.</text>
</comment>
<dbReference type="PROSITE" id="PS50850">
    <property type="entry name" value="MFS"/>
    <property type="match status" value="1"/>
</dbReference>
<keyword evidence="6 7" id="KW-0472">Membrane</keyword>
<dbReference type="NCBIfam" id="TIGR00711">
    <property type="entry name" value="efflux_EmrB"/>
    <property type="match status" value="1"/>
</dbReference>
<evidence type="ECO:0000256" key="4">
    <source>
        <dbReference type="ARBA" id="ARBA00022692"/>
    </source>
</evidence>
<evidence type="ECO:0000313" key="9">
    <source>
        <dbReference type="EMBL" id="PTQ71349.1"/>
    </source>
</evidence>
<feature type="transmembrane region" description="Helical" evidence="7">
    <location>
        <begin position="344"/>
        <end position="364"/>
    </location>
</feature>
<dbReference type="RefSeq" id="WP_107816829.1">
    <property type="nucleotide sequence ID" value="NZ_QAOH01000008.1"/>
</dbReference>
<feature type="transmembrane region" description="Helical" evidence="7">
    <location>
        <begin position="152"/>
        <end position="171"/>
    </location>
</feature>
<dbReference type="Proteomes" id="UP000244077">
    <property type="component" value="Unassembled WGS sequence"/>
</dbReference>
<evidence type="ECO:0000313" key="10">
    <source>
        <dbReference type="Proteomes" id="UP000244077"/>
    </source>
</evidence>
<dbReference type="InterPro" id="IPR036259">
    <property type="entry name" value="MFS_trans_sf"/>
</dbReference>
<evidence type="ECO:0000256" key="7">
    <source>
        <dbReference type="SAM" id="Phobius"/>
    </source>
</evidence>
<name>A0A2T5HIH7_9RHOB</name>
<keyword evidence="10" id="KW-1185">Reference proteome</keyword>
<dbReference type="GO" id="GO:0005886">
    <property type="term" value="C:plasma membrane"/>
    <property type="evidence" value="ECO:0007669"/>
    <property type="project" value="UniProtKB-SubCell"/>
</dbReference>
<organism evidence="9 10">
    <name type="scientific">Celeribacter persicus</name>
    <dbReference type="NCBI Taxonomy" id="1651082"/>
    <lineage>
        <taxon>Bacteria</taxon>
        <taxon>Pseudomonadati</taxon>
        <taxon>Pseudomonadota</taxon>
        <taxon>Alphaproteobacteria</taxon>
        <taxon>Rhodobacterales</taxon>
        <taxon>Roseobacteraceae</taxon>
        <taxon>Celeribacter</taxon>
    </lineage>
</organism>
<dbReference type="InterPro" id="IPR004638">
    <property type="entry name" value="EmrB-like"/>
</dbReference>
<dbReference type="FunFam" id="1.20.1720.10:FF:000004">
    <property type="entry name" value="EmrB/QacA family drug resistance transporter"/>
    <property type="match status" value="1"/>
</dbReference>
<feature type="transmembrane region" description="Helical" evidence="7">
    <location>
        <begin position="411"/>
        <end position="430"/>
    </location>
</feature>
<keyword evidence="3" id="KW-1003">Cell membrane</keyword>
<dbReference type="OrthoDB" id="9812221at2"/>
<dbReference type="Pfam" id="PF07690">
    <property type="entry name" value="MFS_1"/>
    <property type="match status" value="1"/>
</dbReference>
<feature type="transmembrane region" description="Helical" evidence="7">
    <location>
        <begin position="21"/>
        <end position="39"/>
    </location>
</feature>
<dbReference type="GO" id="GO:0022857">
    <property type="term" value="F:transmembrane transporter activity"/>
    <property type="evidence" value="ECO:0007669"/>
    <property type="project" value="InterPro"/>
</dbReference>
<dbReference type="InterPro" id="IPR020846">
    <property type="entry name" value="MFS_dom"/>
</dbReference>
<feature type="transmembrane region" description="Helical" evidence="7">
    <location>
        <begin position="370"/>
        <end position="390"/>
    </location>
</feature>
<feature type="transmembrane region" description="Helical" evidence="7">
    <location>
        <begin position="122"/>
        <end position="140"/>
    </location>
</feature>
<feature type="transmembrane region" description="Helical" evidence="7">
    <location>
        <begin position="280"/>
        <end position="303"/>
    </location>
</feature>
<dbReference type="EMBL" id="QAOH01000008">
    <property type="protein sequence ID" value="PTQ71349.1"/>
    <property type="molecule type" value="Genomic_DNA"/>
</dbReference>
<sequence>MSQTHSLSPTQEVPRAPEHSSVGLVIASVAVLLLLASLDQTIVSTALPTIVADLGGLEHLSWVVTAYILASTVVAPLYGKLGDLYGRRNVVIFSVTVFLTGSVLCGLSGSMGFLIAARALQGLGGGGLFVLALSIIGDVIPPKERGKVQGVFAGVFGVSSVAGPLLGGWFVDALSWHWIFFINLPFGALALAGFIFGFKAHPERVGHKIDYAGALALTLSLSSIVLLTALGGKEFALSSPIGLTLITLFFASTLGFVLIEQKASEPILPIGLFKMNVFTISSAISFVSGALMFGALTFIPVFLQMAKGASATQSGLQLIPMTFGILAASTVSGQYMSRTGRYRFLPVIGLTFATLSLLSLTRLSPEMAPWSLWLSLAGLGMGMGCIFPVTTTAVQNAVHRHQIGTATAAGLMFRQVGASIAVALFGALFASRMTALMGEAHVEGLSNVTELGPQVLAQLPEATRALIGNTISSALHPVYWIAAGLALCGLALALFLKEIPLRSRSAAGHASEG</sequence>
<dbReference type="InterPro" id="IPR011701">
    <property type="entry name" value="MFS"/>
</dbReference>
<comment type="subcellular location">
    <subcellularLocation>
        <location evidence="1">Cell membrane</location>
        <topology evidence="1">Multi-pass membrane protein</topology>
    </subcellularLocation>
</comment>
<evidence type="ECO:0000256" key="3">
    <source>
        <dbReference type="ARBA" id="ARBA00022475"/>
    </source>
</evidence>
<dbReference type="AlphaFoldDB" id="A0A2T5HIH7"/>
<dbReference type="SUPFAM" id="SSF103473">
    <property type="entry name" value="MFS general substrate transporter"/>
    <property type="match status" value="1"/>
</dbReference>
<gene>
    <name evidence="9" type="ORF">C8N42_108127</name>
</gene>
<evidence type="ECO:0000256" key="1">
    <source>
        <dbReference type="ARBA" id="ARBA00004651"/>
    </source>
</evidence>
<proteinExistence type="predicted"/>
<feature type="transmembrane region" description="Helical" evidence="7">
    <location>
        <begin position="59"/>
        <end position="78"/>
    </location>
</feature>
<evidence type="ECO:0000256" key="6">
    <source>
        <dbReference type="ARBA" id="ARBA00023136"/>
    </source>
</evidence>
<feature type="transmembrane region" description="Helical" evidence="7">
    <location>
        <begin position="209"/>
        <end position="231"/>
    </location>
</feature>
<feature type="transmembrane region" description="Helical" evidence="7">
    <location>
        <begin position="177"/>
        <end position="197"/>
    </location>
</feature>
<dbReference type="PANTHER" id="PTHR23501:SF197">
    <property type="entry name" value="COMD"/>
    <property type="match status" value="1"/>
</dbReference>
<feature type="transmembrane region" description="Helical" evidence="7">
    <location>
        <begin position="478"/>
        <end position="496"/>
    </location>
</feature>
<feature type="transmembrane region" description="Helical" evidence="7">
    <location>
        <begin position="315"/>
        <end position="332"/>
    </location>
</feature>
<keyword evidence="2" id="KW-0813">Transport</keyword>
<dbReference type="Gene3D" id="1.20.1720.10">
    <property type="entry name" value="Multidrug resistance protein D"/>
    <property type="match status" value="1"/>
</dbReference>
<keyword evidence="4 7" id="KW-0812">Transmembrane</keyword>
<reference evidence="9 10" key="1">
    <citation type="submission" date="2018-04" db="EMBL/GenBank/DDBJ databases">
        <title>Genomic Encyclopedia of Archaeal and Bacterial Type Strains, Phase II (KMG-II): from individual species to whole genera.</title>
        <authorList>
            <person name="Goeker M."/>
        </authorList>
    </citation>
    <scope>NUCLEOTIDE SEQUENCE [LARGE SCALE GENOMIC DNA]</scope>
    <source>
        <strain evidence="9 10">DSM 100434</strain>
    </source>
</reference>
<keyword evidence="5 7" id="KW-1133">Transmembrane helix</keyword>
<evidence type="ECO:0000259" key="8">
    <source>
        <dbReference type="PROSITE" id="PS50850"/>
    </source>
</evidence>
<protein>
    <submittedName>
        <fullName evidence="9">EmrB/QacA subfamily drug resistance transporter</fullName>
    </submittedName>
</protein>